<name>A0AA35MCN9_9HYPO</name>
<dbReference type="AlphaFoldDB" id="A0AA35MCN9"/>
<proteinExistence type="predicted"/>
<evidence type="ECO:0000259" key="2">
    <source>
        <dbReference type="Pfam" id="PF25053"/>
    </source>
</evidence>
<dbReference type="InterPro" id="IPR029498">
    <property type="entry name" value="HeLo_dom"/>
</dbReference>
<evidence type="ECO:0000259" key="1">
    <source>
        <dbReference type="Pfam" id="PF14479"/>
    </source>
</evidence>
<keyword evidence="4" id="KW-1185">Reference proteome</keyword>
<evidence type="ECO:0000313" key="3">
    <source>
        <dbReference type="EMBL" id="CAI6094676.1"/>
    </source>
</evidence>
<dbReference type="InterPro" id="IPR056693">
    <property type="entry name" value="DUF7791"/>
</dbReference>
<comment type="caution">
    <text evidence="3">The sequence shown here is derived from an EMBL/GenBank/DDBJ whole genome shotgun (WGS) entry which is preliminary data.</text>
</comment>
<dbReference type="Pfam" id="PF14479">
    <property type="entry name" value="HeLo"/>
    <property type="match status" value="1"/>
</dbReference>
<dbReference type="Gene3D" id="1.20.120.1020">
    <property type="entry name" value="Prion-inhibition and propagation, HeLo domain"/>
    <property type="match status" value="1"/>
</dbReference>
<evidence type="ECO:0000313" key="4">
    <source>
        <dbReference type="Proteomes" id="UP001160390"/>
    </source>
</evidence>
<dbReference type="InterPro" id="IPR038305">
    <property type="entry name" value="HeLo_sf"/>
</dbReference>
<feature type="domain" description="DUF7791" evidence="2">
    <location>
        <begin position="386"/>
        <end position="531"/>
    </location>
</feature>
<dbReference type="PANTHER" id="PTHR10039:SF5">
    <property type="entry name" value="NACHT DOMAIN-CONTAINING PROTEIN"/>
    <property type="match status" value="1"/>
</dbReference>
<dbReference type="PANTHER" id="PTHR10039">
    <property type="entry name" value="AMELOGENIN"/>
    <property type="match status" value="1"/>
</dbReference>
<reference evidence="3" key="1">
    <citation type="submission" date="2023-01" db="EMBL/GenBank/DDBJ databases">
        <authorList>
            <person name="Piombo E."/>
        </authorList>
    </citation>
    <scope>NUCLEOTIDE SEQUENCE</scope>
</reference>
<protein>
    <submittedName>
        <fullName evidence="3">Uncharacterized protein</fullName>
    </submittedName>
</protein>
<dbReference type="Proteomes" id="UP001160390">
    <property type="component" value="Unassembled WGS sequence"/>
</dbReference>
<dbReference type="EMBL" id="CABFNP030001260">
    <property type="protein sequence ID" value="CAI6094676.1"/>
    <property type="molecule type" value="Genomic_DNA"/>
</dbReference>
<sequence length="749" mass="86857">MNTRYAHPGVEKDMLYESRYDHPQHDGRKYNPLQSPEVVSNSLPGLVSRFQGYIQSFPELFLPPDAPPPFRLTWEKLELENILLLQLVDRVHLLDDWQDSPLGDIETRKAIGAILYDIQSMLHDKASNEVSGLVSFYEFERRSQGHNKSWSEHLDTNAEGGFAGVAKLQSHYRQQQKVSSRDEQVFLSQKRLEKFKENYNHYQKRNPKLLAPSTLLGWMSSKWVLFDSGCYQTRLNDLAKLVQRLDNIVPAEYLTKLRLAEGDINPNRSTDLPVFIQRAAYSRSNAFVEMIDLELKKRCEQKILRRLSFQEMKMRKDSITSPFVTLGWALSTKATRQRWDLLPLYLQSESGIYWLCGKAGSGKSTLMKLLSDHELEDLFRDMLTRVDKRYLLQAARILKVCKLYTAQYIIGVPTLGLAQLDWHDYNSSRLAEALKYGFSIIEKEANCNRIEGRLRSRCGGLLELRRSNRLPQRFCFCGQFNFGGYNTCHEDFDTDSVIVFMHRSVFDFLDMEETWELDCLDLGAEHEFDEQAAVGCLSLHLAHCSANQNNNSHFPSQCIEHIYDAWRRALWANWKTGTQIMRVVAAFVDVLRMAQSARRWASDYPWGDFPPEKIMLRLAVEAGMLDLIERLLSIALSCNEPSVSNYTLSEEHSKTALCDVPLFDRVKPAYHVARWLLSLGYCTNESFTSEKKEKITPWKYWVMRLESSRSMNLRQLRAQARVTIEYPNMARARLPMLSVVLTWQRRCVL</sequence>
<organism evidence="3 4">
    <name type="scientific">Clonostachys chloroleuca</name>
    <dbReference type="NCBI Taxonomy" id="1926264"/>
    <lineage>
        <taxon>Eukaryota</taxon>
        <taxon>Fungi</taxon>
        <taxon>Dikarya</taxon>
        <taxon>Ascomycota</taxon>
        <taxon>Pezizomycotina</taxon>
        <taxon>Sordariomycetes</taxon>
        <taxon>Hypocreomycetidae</taxon>
        <taxon>Hypocreales</taxon>
        <taxon>Bionectriaceae</taxon>
        <taxon>Clonostachys</taxon>
    </lineage>
</organism>
<feature type="domain" description="Prion-inhibition and propagation HeLo" evidence="1">
    <location>
        <begin position="76"/>
        <end position="257"/>
    </location>
</feature>
<gene>
    <name evidence="3" type="ORF">CCHLO57077_00012111</name>
</gene>
<accession>A0AA35MCN9</accession>
<dbReference type="Pfam" id="PF25053">
    <property type="entry name" value="DUF7791"/>
    <property type="match status" value="1"/>
</dbReference>